<name>A0ABV5WWT3_9LACO</name>
<keyword evidence="1" id="KW-1133">Transmembrane helix</keyword>
<dbReference type="Proteomes" id="UP001589691">
    <property type="component" value="Unassembled WGS sequence"/>
</dbReference>
<sequence>MKLLKNVCLDYARGCVFFAIVFYFVTAKPDGTMPMRWNAINLWWTLSFVLAYPVLLETFPKMKRVNLHFQSWQSRSLHMGDQSTENKIALYHHSTNPIRNRIDLQAQGDYLNDYLNLALNCLLSGVLIAISVPGLGFVIANKLRSK</sequence>
<keyword evidence="1" id="KW-0472">Membrane</keyword>
<accession>A0ABV5WWT3</accession>
<reference evidence="2 3" key="1">
    <citation type="submission" date="2024-09" db="EMBL/GenBank/DDBJ databases">
        <authorList>
            <person name="Sun Q."/>
            <person name="Mori K."/>
        </authorList>
    </citation>
    <scope>NUCLEOTIDE SEQUENCE [LARGE SCALE GENOMIC DNA]</scope>
    <source>
        <strain evidence="2 3">TBRC 4576</strain>
    </source>
</reference>
<organism evidence="2 3">
    <name type="scientific">Lactiplantibacillus modestisalitolerans</name>
    <dbReference type="NCBI Taxonomy" id="1457219"/>
    <lineage>
        <taxon>Bacteria</taxon>
        <taxon>Bacillati</taxon>
        <taxon>Bacillota</taxon>
        <taxon>Bacilli</taxon>
        <taxon>Lactobacillales</taxon>
        <taxon>Lactobacillaceae</taxon>
        <taxon>Lactiplantibacillus</taxon>
    </lineage>
</organism>
<feature type="transmembrane region" description="Helical" evidence="1">
    <location>
        <begin position="7"/>
        <end position="25"/>
    </location>
</feature>
<evidence type="ECO:0000256" key="1">
    <source>
        <dbReference type="SAM" id="Phobius"/>
    </source>
</evidence>
<feature type="transmembrane region" description="Helical" evidence="1">
    <location>
        <begin position="37"/>
        <end position="56"/>
    </location>
</feature>
<keyword evidence="1" id="KW-0812">Transmembrane</keyword>
<dbReference type="RefSeq" id="WP_137641664.1">
    <property type="nucleotide sequence ID" value="NZ_BJEA01000001.1"/>
</dbReference>
<dbReference type="EMBL" id="JBHLZY010000020">
    <property type="protein sequence ID" value="MFB9769961.1"/>
    <property type="molecule type" value="Genomic_DNA"/>
</dbReference>
<evidence type="ECO:0008006" key="4">
    <source>
        <dbReference type="Google" id="ProtNLM"/>
    </source>
</evidence>
<evidence type="ECO:0000313" key="3">
    <source>
        <dbReference type="Proteomes" id="UP001589691"/>
    </source>
</evidence>
<proteinExistence type="predicted"/>
<gene>
    <name evidence="2" type="ORF">ACFFLI_08830</name>
</gene>
<keyword evidence="3" id="KW-1185">Reference proteome</keyword>
<comment type="caution">
    <text evidence="2">The sequence shown here is derived from an EMBL/GenBank/DDBJ whole genome shotgun (WGS) entry which is preliminary data.</text>
</comment>
<evidence type="ECO:0000313" key="2">
    <source>
        <dbReference type="EMBL" id="MFB9769961.1"/>
    </source>
</evidence>
<protein>
    <recommendedName>
        <fullName evidence="4">Integral membrane protein</fullName>
    </recommendedName>
</protein>
<feature type="transmembrane region" description="Helical" evidence="1">
    <location>
        <begin position="117"/>
        <end position="140"/>
    </location>
</feature>